<dbReference type="AlphaFoldDB" id="A0AAE0D4U9"/>
<protein>
    <submittedName>
        <fullName evidence="2">Uncharacterized protein</fullName>
    </submittedName>
</protein>
<evidence type="ECO:0000313" key="3">
    <source>
        <dbReference type="Proteomes" id="UP001281614"/>
    </source>
</evidence>
<feature type="region of interest" description="Disordered" evidence="1">
    <location>
        <begin position="119"/>
        <end position="143"/>
    </location>
</feature>
<name>A0AAE0D4U9_COLKA</name>
<organism evidence="2 3">
    <name type="scientific">Colletotrichum kahawae</name>
    <name type="common">Coffee berry disease fungus</name>
    <dbReference type="NCBI Taxonomy" id="34407"/>
    <lineage>
        <taxon>Eukaryota</taxon>
        <taxon>Fungi</taxon>
        <taxon>Dikarya</taxon>
        <taxon>Ascomycota</taxon>
        <taxon>Pezizomycotina</taxon>
        <taxon>Sordariomycetes</taxon>
        <taxon>Hypocreomycetidae</taxon>
        <taxon>Glomerellales</taxon>
        <taxon>Glomerellaceae</taxon>
        <taxon>Colletotrichum</taxon>
        <taxon>Colletotrichum gloeosporioides species complex</taxon>
    </lineage>
</organism>
<reference evidence="2" key="1">
    <citation type="submission" date="2023-02" db="EMBL/GenBank/DDBJ databases">
        <title>Colletotrichum kahawae CIFC_Que2 genome sequencing and assembly.</title>
        <authorList>
            <person name="Baroncelli R."/>
        </authorList>
    </citation>
    <scope>NUCLEOTIDE SEQUENCE</scope>
    <source>
        <strain evidence="2">CIFC_Que2</strain>
    </source>
</reference>
<gene>
    <name evidence="2" type="ORF">CKAH01_01243</name>
</gene>
<sequence>MQDQSDWEPNGRRPIPISSCSRTRRRLSLRHQNLVRLPQPWRSSLIVCRGRGSVEPVLGRLKYGLPQSITAASDISPLISLYAALRRRPLGLTRVKSPKRLGAVAPCAWLCTPYQTVRPQRSPESRSLQPLDLFPPVSHVTGQ</sequence>
<keyword evidence="3" id="KW-1185">Reference proteome</keyword>
<evidence type="ECO:0000256" key="1">
    <source>
        <dbReference type="SAM" id="MobiDB-lite"/>
    </source>
</evidence>
<evidence type="ECO:0000313" key="2">
    <source>
        <dbReference type="EMBL" id="KAK2755351.1"/>
    </source>
</evidence>
<dbReference type="Proteomes" id="UP001281614">
    <property type="component" value="Unassembled WGS sequence"/>
</dbReference>
<dbReference type="EMBL" id="VYYT01000222">
    <property type="protein sequence ID" value="KAK2755351.1"/>
    <property type="molecule type" value="Genomic_DNA"/>
</dbReference>
<accession>A0AAE0D4U9</accession>
<proteinExistence type="predicted"/>
<comment type="caution">
    <text evidence="2">The sequence shown here is derived from an EMBL/GenBank/DDBJ whole genome shotgun (WGS) entry which is preliminary data.</text>
</comment>